<dbReference type="SMART" id="SM01134">
    <property type="entry name" value="DeoRC"/>
    <property type="match status" value="1"/>
</dbReference>
<proteinExistence type="predicted"/>
<evidence type="ECO:0000259" key="4">
    <source>
        <dbReference type="PROSITE" id="PS51000"/>
    </source>
</evidence>
<dbReference type="InterPro" id="IPR014036">
    <property type="entry name" value="DeoR-like_C"/>
</dbReference>
<reference evidence="5 6" key="1">
    <citation type="submission" date="2022-05" db="EMBL/GenBank/DDBJ databases">
        <title>Sporolactobacillus sp nov CPB3-1, isolated from tree bark (Mangifera indica L.).</title>
        <authorList>
            <person name="Phuengjayaem S."/>
            <person name="Tanasupawat S."/>
        </authorList>
    </citation>
    <scope>NUCLEOTIDE SEQUENCE [LARGE SCALE GENOMIC DNA]</scope>
    <source>
        <strain evidence="5 6">CPB3-1</strain>
    </source>
</reference>
<dbReference type="SUPFAM" id="SSF46785">
    <property type="entry name" value="Winged helix' DNA-binding domain"/>
    <property type="match status" value="1"/>
</dbReference>
<dbReference type="PANTHER" id="PTHR30363">
    <property type="entry name" value="HTH-TYPE TRANSCRIPTIONAL REGULATOR SRLR-RELATED"/>
    <property type="match status" value="1"/>
</dbReference>
<dbReference type="InterPro" id="IPR036390">
    <property type="entry name" value="WH_DNA-bd_sf"/>
</dbReference>
<dbReference type="GO" id="GO:0003677">
    <property type="term" value="F:DNA binding"/>
    <property type="evidence" value="ECO:0007669"/>
    <property type="project" value="UniProtKB-KW"/>
</dbReference>
<dbReference type="PANTHER" id="PTHR30363:SF44">
    <property type="entry name" value="AGA OPERON TRANSCRIPTIONAL REPRESSOR-RELATED"/>
    <property type="match status" value="1"/>
</dbReference>
<evidence type="ECO:0000256" key="1">
    <source>
        <dbReference type="ARBA" id="ARBA00023015"/>
    </source>
</evidence>
<sequence>MLAFERYAGIKNELTKNKKVFVSELAALFKVTEETIRRDLEKMEQEGFCTRIYGGAFLNSHTNEEVSYTKRNTLNLKEKQYIAKRVAHLIKDGDSLVVDSSSTGLAVLHELYKQKKNLTILTNSIEALRLGSTQDQKMISTGGNLRPYSFSLVGSDAIDVLRKYNVDTAILGCKGVALEQGVMESNSFDADVKRVMIEQASKVIITADHGKFDQIALINLLPLKQADYLVTDMKPNDEWLNFTRKQQIELIY</sequence>
<keyword evidence="2 5" id="KW-0238">DNA-binding</keyword>
<accession>A0ABT0M9N5</accession>
<dbReference type="SUPFAM" id="SSF100950">
    <property type="entry name" value="NagB/RpiA/CoA transferase-like"/>
    <property type="match status" value="1"/>
</dbReference>
<keyword evidence="6" id="KW-1185">Reference proteome</keyword>
<dbReference type="EMBL" id="JAMAST010000004">
    <property type="protein sequence ID" value="MCL1631587.1"/>
    <property type="molecule type" value="Genomic_DNA"/>
</dbReference>
<dbReference type="Gene3D" id="3.40.50.1360">
    <property type="match status" value="1"/>
</dbReference>
<organism evidence="5 6">
    <name type="scientific">Sporolactobacillus mangiferae</name>
    <dbReference type="NCBI Taxonomy" id="2940498"/>
    <lineage>
        <taxon>Bacteria</taxon>
        <taxon>Bacillati</taxon>
        <taxon>Bacillota</taxon>
        <taxon>Bacilli</taxon>
        <taxon>Bacillales</taxon>
        <taxon>Sporolactobacillaceae</taxon>
        <taxon>Sporolactobacillus</taxon>
    </lineage>
</organism>
<comment type="caution">
    <text evidence="5">The sequence shown here is derived from an EMBL/GenBank/DDBJ whole genome shotgun (WGS) entry which is preliminary data.</text>
</comment>
<dbReference type="InterPro" id="IPR001034">
    <property type="entry name" value="DeoR_HTH"/>
</dbReference>
<dbReference type="PROSITE" id="PS51000">
    <property type="entry name" value="HTH_DEOR_2"/>
    <property type="match status" value="1"/>
</dbReference>
<dbReference type="Proteomes" id="UP001203004">
    <property type="component" value="Unassembled WGS sequence"/>
</dbReference>
<dbReference type="InterPro" id="IPR018356">
    <property type="entry name" value="Tscrpt_reg_HTH_DeoR_CS"/>
</dbReference>
<dbReference type="PROSITE" id="PS00894">
    <property type="entry name" value="HTH_DEOR_1"/>
    <property type="match status" value="1"/>
</dbReference>
<dbReference type="InterPro" id="IPR037171">
    <property type="entry name" value="NagB/RpiA_transferase-like"/>
</dbReference>
<gene>
    <name evidence="5" type="ORF">M3N64_06440</name>
</gene>
<dbReference type="SMART" id="SM00420">
    <property type="entry name" value="HTH_DEOR"/>
    <property type="match status" value="1"/>
</dbReference>
<dbReference type="RefSeq" id="WP_249099836.1">
    <property type="nucleotide sequence ID" value="NZ_JAMAST010000004.1"/>
</dbReference>
<dbReference type="PRINTS" id="PR00037">
    <property type="entry name" value="HTHLACR"/>
</dbReference>
<evidence type="ECO:0000313" key="6">
    <source>
        <dbReference type="Proteomes" id="UP001203004"/>
    </source>
</evidence>
<feature type="domain" description="HTH deoR-type" evidence="4">
    <location>
        <begin position="3"/>
        <end position="58"/>
    </location>
</feature>
<keyword evidence="3" id="KW-0804">Transcription</keyword>
<dbReference type="Pfam" id="PF00455">
    <property type="entry name" value="DeoRC"/>
    <property type="match status" value="1"/>
</dbReference>
<evidence type="ECO:0000256" key="2">
    <source>
        <dbReference type="ARBA" id="ARBA00023125"/>
    </source>
</evidence>
<protein>
    <submittedName>
        <fullName evidence="5">DeoR/GlpR family DNA-binding transcription regulator</fullName>
    </submittedName>
</protein>
<dbReference type="Pfam" id="PF08220">
    <property type="entry name" value="HTH_DeoR"/>
    <property type="match status" value="1"/>
</dbReference>
<name>A0ABT0M9N5_9BACL</name>
<evidence type="ECO:0000313" key="5">
    <source>
        <dbReference type="EMBL" id="MCL1631587.1"/>
    </source>
</evidence>
<dbReference type="InterPro" id="IPR050313">
    <property type="entry name" value="Carb_Metab_HTH_regulators"/>
</dbReference>
<evidence type="ECO:0000256" key="3">
    <source>
        <dbReference type="ARBA" id="ARBA00023163"/>
    </source>
</evidence>
<keyword evidence="1" id="KW-0805">Transcription regulation</keyword>